<evidence type="ECO:0000313" key="4">
    <source>
        <dbReference type="Proteomes" id="UP000277424"/>
    </source>
</evidence>
<keyword evidence="2" id="KW-0560">Oxidoreductase</keyword>
<dbReference type="NCBIfam" id="NF005559">
    <property type="entry name" value="PRK07231.1"/>
    <property type="match status" value="1"/>
</dbReference>
<organism evidence="3 4">
    <name type="scientific">Oceanibaculum indicum</name>
    <dbReference type="NCBI Taxonomy" id="526216"/>
    <lineage>
        <taxon>Bacteria</taxon>
        <taxon>Pseudomonadati</taxon>
        <taxon>Pseudomonadota</taxon>
        <taxon>Alphaproteobacteria</taxon>
        <taxon>Rhodospirillales</taxon>
        <taxon>Oceanibaculaceae</taxon>
        <taxon>Oceanibaculum</taxon>
    </lineage>
</organism>
<dbReference type="FunFam" id="3.40.50.720:FF:000084">
    <property type="entry name" value="Short-chain dehydrogenase reductase"/>
    <property type="match status" value="1"/>
</dbReference>
<protein>
    <submittedName>
        <fullName evidence="3">NAD(P)-dependent dehydrogenase (Short-subunit alcohol dehydrogenase family)</fullName>
    </submittedName>
</protein>
<accession>A0A420WMW1</accession>
<dbReference type="PANTHER" id="PTHR24321">
    <property type="entry name" value="DEHYDROGENASES, SHORT CHAIN"/>
    <property type="match status" value="1"/>
</dbReference>
<name>A0A420WMW1_9PROT</name>
<dbReference type="OrthoDB" id="7499742at2"/>
<dbReference type="PRINTS" id="PR00081">
    <property type="entry name" value="GDHRDH"/>
</dbReference>
<proteinExistence type="inferred from homology"/>
<dbReference type="PRINTS" id="PR00080">
    <property type="entry name" value="SDRFAMILY"/>
</dbReference>
<dbReference type="AlphaFoldDB" id="A0A420WMW1"/>
<dbReference type="Gene3D" id="3.40.50.720">
    <property type="entry name" value="NAD(P)-binding Rossmann-like Domain"/>
    <property type="match status" value="1"/>
</dbReference>
<dbReference type="InterPro" id="IPR036291">
    <property type="entry name" value="NAD(P)-bd_dom_sf"/>
</dbReference>
<dbReference type="GO" id="GO:0016491">
    <property type="term" value="F:oxidoreductase activity"/>
    <property type="evidence" value="ECO:0007669"/>
    <property type="project" value="UniProtKB-KW"/>
</dbReference>
<dbReference type="EMBL" id="RBIG01000001">
    <property type="protein sequence ID" value="RKQ72371.1"/>
    <property type="molecule type" value="Genomic_DNA"/>
</dbReference>
<comment type="similarity">
    <text evidence="1">Belongs to the short-chain dehydrogenases/reductases (SDR) family.</text>
</comment>
<evidence type="ECO:0000256" key="2">
    <source>
        <dbReference type="ARBA" id="ARBA00023002"/>
    </source>
</evidence>
<reference evidence="3 4" key="1">
    <citation type="submission" date="2018-10" db="EMBL/GenBank/DDBJ databases">
        <title>Comparative analysis of microorganisms from saline springs in Andes Mountain Range, Colombia.</title>
        <authorList>
            <person name="Rubin E."/>
        </authorList>
    </citation>
    <scope>NUCLEOTIDE SEQUENCE [LARGE SCALE GENOMIC DNA]</scope>
    <source>
        <strain evidence="3 4">USBA 36</strain>
    </source>
</reference>
<dbReference type="PANTHER" id="PTHR24321:SF15">
    <property type="entry name" value="OXIDOREDUCTASE UCPA"/>
    <property type="match status" value="1"/>
</dbReference>
<evidence type="ECO:0000313" key="3">
    <source>
        <dbReference type="EMBL" id="RKQ72371.1"/>
    </source>
</evidence>
<dbReference type="PROSITE" id="PS00061">
    <property type="entry name" value="ADH_SHORT"/>
    <property type="match status" value="1"/>
</dbReference>
<dbReference type="Pfam" id="PF13561">
    <property type="entry name" value="adh_short_C2"/>
    <property type="match status" value="1"/>
</dbReference>
<comment type="caution">
    <text evidence="3">The sequence shown here is derived from an EMBL/GenBank/DDBJ whole genome shotgun (WGS) entry which is preliminary data.</text>
</comment>
<dbReference type="InterPro" id="IPR002347">
    <property type="entry name" value="SDR_fam"/>
</dbReference>
<dbReference type="RefSeq" id="WP_121216751.1">
    <property type="nucleotide sequence ID" value="NZ_RBIG01000001.1"/>
</dbReference>
<dbReference type="Proteomes" id="UP000277424">
    <property type="component" value="Unassembled WGS sequence"/>
</dbReference>
<dbReference type="NCBIfam" id="NF004791">
    <property type="entry name" value="PRK06138.1"/>
    <property type="match status" value="1"/>
</dbReference>
<gene>
    <name evidence="3" type="ORF">BCL74_0135</name>
</gene>
<dbReference type="SUPFAM" id="SSF51735">
    <property type="entry name" value="NAD(P)-binding Rossmann-fold domains"/>
    <property type="match status" value="1"/>
</dbReference>
<dbReference type="InterPro" id="IPR020904">
    <property type="entry name" value="Sc_DH/Rdtase_CS"/>
</dbReference>
<dbReference type="CDD" id="cd05233">
    <property type="entry name" value="SDR_c"/>
    <property type="match status" value="1"/>
</dbReference>
<evidence type="ECO:0000256" key="1">
    <source>
        <dbReference type="ARBA" id="ARBA00006484"/>
    </source>
</evidence>
<sequence>MRLKDKIAIVTGGGSGIGHATCLTFAREGAYVVVADRNAEAASKVAEELKQAGGKGEALAVNVADSKAVKAMVEDVAARHGRLDILVNNAGYGIAGTVVNTTEEDWDALMSVNVNGVFYGCKHAIPIMEKQGGGVIVNTASTVSKVGIPNRAAYCASKGAVASLTRAMALDHVDANIRVNCVAPGTIESPYFDEIFRKSNDAAALRDGLEKRQAMKRLGKPQEIANAILFLASEESSFCTGSMLLVDGGWTAK</sequence>